<evidence type="ECO:0000313" key="1">
    <source>
        <dbReference type="EMBL" id="MFC4910099.1"/>
    </source>
</evidence>
<protein>
    <submittedName>
        <fullName evidence="1">Uncharacterized protein</fullName>
    </submittedName>
</protein>
<keyword evidence="2" id="KW-1185">Reference proteome</keyword>
<sequence>MRTTHGLSEIIVGEALERRSPARGTGYLTGAGPFPDAHVPPVLVAPVPELVAALRDCQMYRMVNAHIDWARRGRPLVADGDPLPDDVLAIIRERLSDDAPRGEALRRAARVFWDILIRADILRPDPSAGLLRPGATAEALTGADEDAALAAWHRTVIAMLDEWGGVGRDRPAEAQGLAGNLLISIYTYDQPIPRTSITPWLDADGQNTMRHHLDALTECGLVEQAAGRVGITPLGRSVGRVLLEDATGIRVPMVGDHAGDDAAGLLEALPFYPSFMVDPEARLWLARGGRTAEDGAAGFAAALRDVSPSARRAGLDVLSGKYGTAFGLAGMEALASLADDPALGSLARNRLGDMERAALPEPAPDGSDMWALIDMVAAGMESGEHTPLAIITELGYTGWPADKFARLLGLFAESDHPWRDRVLTLMAEHHPEPPAAAAARALLDEPA</sequence>
<accession>A0ABV9U2I2</accession>
<evidence type="ECO:0000313" key="2">
    <source>
        <dbReference type="Proteomes" id="UP001595872"/>
    </source>
</evidence>
<gene>
    <name evidence="1" type="ORF">ACFPCY_22480</name>
</gene>
<dbReference type="Proteomes" id="UP001595872">
    <property type="component" value="Unassembled WGS sequence"/>
</dbReference>
<comment type="caution">
    <text evidence="1">The sequence shown here is derived from an EMBL/GenBank/DDBJ whole genome shotgun (WGS) entry which is preliminary data.</text>
</comment>
<proteinExistence type="predicted"/>
<organism evidence="1 2">
    <name type="scientific">Actinomadura gamaensis</name>
    <dbReference type="NCBI Taxonomy" id="1763541"/>
    <lineage>
        <taxon>Bacteria</taxon>
        <taxon>Bacillati</taxon>
        <taxon>Actinomycetota</taxon>
        <taxon>Actinomycetes</taxon>
        <taxon>Streptosporangiales</taxon>
        <taxon>Thermomonosporaceae</taxon>
        <taxon>Actinomadura</taxon>
    </lineage>
</organism>
<dbReference type="RefSeq" id="WP_378258134.1">
    <property type="nucleotide sequence ID" value="NZ_JBHSIT010000006.1"/>
</dbReference>
<dbReference type="EMBL" id="JBHSIT010000006">
    <property type="protein sequence ID" value="MFC4910099.1"/>
    <property type="molecule type" value="Genomic_DNA"/>
</dbReference>
<reference evidence="2" key="1">
    <citation type="journal article" date="2019" name="Int. J. Syst. Evol. Microbiol.">
        <title>The Global Catalogue of Microorganisms (GCM) 10K type strain sequencing project: providing services to taxonomists for standard genome sequencing and annotation.</title>
        <authorList>
            <consortium name="The Broad Institute Genomics Platform"/>
            <consortium name="The Broad Institute Genome Sequencing Center for Infectious Disease"/>
            <person name="Wu L."/>
            <person name="Ma J."/>
        </authorList>
    </citation>
    <scope>NUCLEOTIDE SEQUENCE [LARGE SCALE GENOMIC DNA]</scope>
    <source>
        <strain evidence="2">KLKA75</strain>
    </source>
</reference>
<name>A0ABV9U2I2_9ACTN</name>